<evidence type="ECO:0000313" key="1">
    <source>
        <dbReference type="EMBL" id="RIH85496.1"/>
    </source>
</evidence>
<keyword evidence="2" id="KW-1185">Reference proteome</keyword>
<name>A0A399EPM5_9DEIN</name>
<comment type="caution">
    <text evidence="1">The sequence shown here is derived from an EMBL/GenBank/DDBJ whole genome shotgun (WGS) entry which is preliminary data.</text>
</comment>
<dbReference type="Pfam" id="PF07609">
    <property type="entry name" value="DUF1572"/>
    <property type="match status" value="1"/>
</dbReference>
<dbReference type="InterPro" id="IPR011466">
    <property type="entry name" value="DUF1572"/>
</dbReference>
<dbReference type="AlphaFoldDB" id="A0A399EPM5"/>
<evidence type="ECO:0008006" key="3">
    <source>
        <dbReference type="Google" id="ProtNLM"/>
    </source>
</evidence>
<dbReference type="InterPro" id="IPR034660">
    <property type="entry name" value="DinB/YfiT-like"/>
</dbReference>
<dbReference type="SUPFAM" id="SSF109854">
    <property type="entry name" value="DinB/YfiT-like putative metalloenzymes"/>
    <property type="match status" value="1"/>
</dbReference>
<reference evidence="1 2" key="1">
    <citation type="submission" date="2018-08" db="EMBL/GenBank/DDBJ databases">
        <title>Meiothermus roseus NBRC 110900 genome sequencing project.</title>
        <authorList>
            <person name="Da Costa M.S."/>
            <person name="Albuquerque L."/>
            <person name="Raposo P."/>
            <person name="Froufe H.J.C."/>
            <person name="Barroso C.S."/>
            <person name="Egas C."/>
        </authorList>
    </citation>
    <scope>NUCLEOTIDE SEQUENCE [LARGE SCALE GENOMIC DNA]</scope>
    <source>
        <strain evidence="1 2">NBRC 110900</strain>
    </source>
</reference>
<dbReference type="RefSeq" id="WP_119278174.1">
    <property type="nucleotide sequence ID" value="NZ_QWLA01000041.1"/>
</dbReference>
<dbReference type="Proteomes" id="UP000265341">
    <property type="component" value="Unassembled WGS sequence"/>
</dbReference>
<dbReference type="EMBL" id="QWLA01000041">
    <property type="protein sequence ID" value="RIH85496.1"/>
    <property type="molecule type" value="Genomic_DNA"/>
</dbReference>
<sequence length="174" mass="19659">MSGELGALYLRSALEQFRMYKELAEKALAQISPQDWFFAPDLASNSIAVVVKHVGGNLRSRWTDFLSSDGEKPDRNRDGEFEIHGDSVEELWLGWENGWAALLVTLENLRPEHLTQNVLIRGRPLSVLEAIHRSLAHTAYHVGQIVYLAKHLRGGEFKSLSIPKGKSEAWRKGR</sequence>
<protein>
    <recommendedName>
        <fullName evidence="3">DinB superfamily protein</fullName>
    </recommendedName>
</protein>
<organism evidence="1 2">
    <name type="scientific">Calidithermus roseus</name>
    <dbReference type="NCBI Taxonomy" id="1644118"/>
    <lineage>
        <taxon>Bacteria</taxon>
        <taxon>Thermotogati</taxon>
        <taxon>Deinococcota</taxon>
        <taxon>Deinococci</taxon>
        <taxon>Thermales</taxon>
        <taxon>Thermaceae</taxon>
        <taxon>Calidithermus</taxon>
    </lineage>
</organism>
<dbReference type="OrthoDB" id="68731at2"/>
<dbReference type="Gene3D" id="1.20.120.450">
    <property type="entry name" value="dinb family like domain"/>
    <property type="match status" value="1"/>
</dbReference>
<gene>
    <name evidence="1" type="ORF">Mrose_02170</name>
</gene>
<accession>A0A399EPM5</accession>
<proteinExistence type="predicted"/>
<evidence type="ECO:0000313" key="2">
    <source>
        <dbReference type="Proteomes" id="UP000265341"/>
    </source>
</evidence>